<feature type="domain" description="Peptidase M20 dimerisation" evidence="6">
    <location>
        <begin position="181"/>
        <end position="282"/>
    </location>
</feature>
<dbReference type="InterPro" id="IPR050072">
    <property type="entry name" value="Peptidase_M20A"/>
</dbReference>
<protein>
    <recommendedName>
        <fullName evidence="6">Peptidase M20 dimerisation domain-containing protein</fullName>
    </recommendedName>
</protein>
<reference evidence="7 8" key="1">
    <citation type="submission" date="2007-10" db="EMBL/GenBank/DDBJ databases">
        <authorList>
            <person name="Yayanos A."/>
            <person name="Ferriera S."/>
            <person name="Johnson J."/>
            <person name="Kravitz S."/>
            <person name="Halpern A."/>
            <person name="Remington K."/>
            <person name="Beeson K."/>
            <person name="Tran B."/>
            <person name="Rogers Y.-H."/>
            <person name="Friedman R."/>
            <person name="Venter J.C."/>
        </authorList>
    </citation>
    <scope>NUCLEOTIDE SEQUENCE [LARGE SCALE GENOMIC DNA]</scope>
    <source>
        <strain evidence="7 8">KT99</strain>
    </source>
</reference>
<dbReference type="STRING" id="314608.KT99_16604"/>
<dbReference type="SUPFAM" id="SSF55031">
    <property type="entry name" value="Bacterial exopeptidase dimerisation domain"/>
    <property type="match status" value="1"/>
</dbReference>
<dbReference type="SUPFAM" id="SSF53187">
    <property type="entry name" value="Zn-dependent exopeptidases"/>
    <property type="match status" value="1"/>
</dbReference>
<evidence type="ECO:0000256" key="4">
    <source>
        <dbReference type="ARBA" id="ARBA00022833"/>
    </source>
</evidence>
<evidence type="ECO:0000256" key="3">
    <source>
        <dbReference type="ARBA" id="ARBA00022801"/>
    </source>
</evidence>
<dbReference type="GO" id="GO:0006526">
    <property type="term" value="P:L-arginine biosynthetic process"/>
    <property type="evidence" value="ECO:0007669"/>
    <property type="project" value="TreeGrafter"/>
</dbReference>
<keyword evidence="8" id="KW-1185">Reference proteome</keyword>
<dbReference type="PROSITE" id="PS00758">
    <property type="entry name" value="ARGE_DAPE_CPG2_1"/>
    <property type="match status" value="1"/>
</dbReference>
<evidence type="ECO:0000259" key="6">
    <source>
        <dbReference type="Pfam" id="PF07687"/>
    </source>
</evidence>
<dbReference type="InterPro" id="IPR001261">
    <property type="entry name" value="ArgE/DapE_CS"/>
</dbReference>
<accession>A9D3J8</accession>
<dbReference type="Gene3D" id="3.30.70.360">
    <property type="match status" value="1"/>
</dbReference>
<dbReference type="Pfam" id="PF01546">
    <property type="entry name" value="Peptidase_M20"/>
    <property type="match status" value="1"/>
</dbReference>
<evidence type="ECO:0000256" key="2">
    <source>
        <dbReference type="ARBA" id="ARBA00022723"/>
    </source>
</evidence>
<dbReference type="Gene3D" id="3.40.630.10">
    <property type="entry name" value="Zn peptidases"/>
    <property type="match status" value="2"/>
</dbReference>
<comment type="cofactor">
    <cofactor evidence="1">
        <name>Zn(2+)</name>
        <dbReference type="ChEBI" id="CHEBI:29105"/>
    </cofactor>
</comment>
<dbReference type="CDD" id="cd05649">
    <property type="entry name" value="M20_ArgE_DapE-like"/>
    <property type="match status" value="1"/>
</dbReference>
<dbReference type="Pfam" id="PF07687">
    <property type="entry name" value="M20_dimer"/>
    <property type="match status" value="1"/>
</dbReference>
<dbReference type="GO" id="GO:0008777">
    <property type="term" value="F:acetylornithine deacetylase activity"/>
    <property type="evidence" value="ECO:0007669"/>
    <property type="project" value="TreeGrafter"/>
</dbReference>
<dbReference type="NCBIfam" id="NF009555">
    <property type="entry name" value="PRK13004.1"/>
    <property type="match status" value="1"/>
</dbReference>
<dbReference type="RefSeq" id="WP_005497889.1">
    <property type="nucleotide sequence ID" value="NZ_ABIC01000008.1"/>
</dbReference>
<dbReference type="InterPro" id="IPR017706">
    <property type="entry name" value="Peptidase_M20/DapE_YgeY"/>
</dbReference>
<dbReference type="InterPro" id="IPR036264">
    <property type="entry name" value="Bact_exopeptidase_dim_dom"/>
</dbReference>
<keyword evidence="4" id="KW-0862">Zinc</keyword>
<dbReference type="PANTHER" id="PTHR43808">
    <property type="entry name" value="ACETYLORNITHINE DEACETYLASE"/>
    <property type="match status" value="1"/>
</dbReference>
<evidence type="ECO:0000313" key="8">
    <source>
        <dbReference type="Proteomes" id="UP000005839"/>
    </source>
</evidence>
<evidence type="ECO:0000256" key="1">
    <source>
        <dbReference type="ARBA" id="ARBA00001947"/>
    </source>
</evidence>
<dbReference type="AlphaFoldDB" id="A9D3J8"/>
<keyword evidence="3" id="KW-0378">Hydrolase</keyword>
<dbReference type="InterPro" id="IPR002933">
    <property type="entry name" value="Peptidase_M20"/>
</dbReference>
<sequence length="403" mass="44738">MAIPFSEVLAKAEEYKADMTKFLRDMIAIPSESCDEEKVVLRIKEEMEKVGFDKIEIDPMGNILGYIGHGPHLIAMDAHIDTVGVGNLDNWTFDPYTGMEDDEVIGGRGTSDQEGGMASMVYAGKIIKDLGLEGEYTLLITGTVQEEDCDGLCWQYIIEQSKIRPEFVVSTEPTDCQIYRGQRGRMEIRIDVPGVSCHGSAPERGDNAIFKMGHILGEVEILAQNLGDDDFLGKGTLTVSEIFYTSPSRCAVADSCAVSIDRRLTWGETWEGALEEIRALPAVQKAKGVVSMYEYDRPSYTGLVYPTECYFPTWKIDSEHVATKALESSFELLFDKKPVVDKWTFSTNGVSIMGRHGIPVIGFGPGKEPEAHAPNEKTWKAHLVTCAAMYAVIPMMYLEQLKK</sequence>
<dbReference type="EMBL" id="ABIC01000008">
    <property type="protein sequence ID" value="EDQ01706.1"/>
    <property type="molecule type" value="Genomic_DNA"/>
</dbReference>
<dbReference type="PANTHER" id="PTHR43808:SF31">
    <property type="entry name" value="N-ACETYL-L-CITRULLINE DEACETYLASE"/>
    <property type="match status" value="1"/>
</dbReference>
<name>A9D3J8_9GAMM</name>
<gene>
    <name evidence="7" type="ORF">KT99_16604</name>
</gene>
<comment type="caution">
    <text evidence="7">The sequence shown here is derived from an EMBL/GenBank/DDBJ whole genome shotgun (WGS) entry which is preliminary data.</text>
</comment>
<evidence type="ECO:0000313" key="7">
    <source>
        <dbReference type="EMBL" id="EDQ01706.1"/>
    </source>
</evidence>
<dbReference type="Proteomes" id="UP000005839">
    <property type="component" value="Unassembled WGS sequence"/>
</dbReference>
<keyword evidence="5" id="KW-0170">Cobalt</keyword>
<organism evidence="7 8">
    <name type="scientific">Shewanella benthica KT99</name>
    <dbReference type="NCBI Taxonomy" id="314608"/>
    <lineage>
        <taxon>Bacteria</taxon>
        <taxon>Pseudomonadati</taxon>
        <taxon>Pseudomonadota</taxon>
        <taxon>Gammaproteobacteria</taxon>
        <taxon>Alteromonadales</taxon>
        <taxon>Shewanellaceae</taxon>
        <taxon>Shewanella</taxon>
    </lineage>
</organism>
<evidence type="ECO:0000256" key="5">
    <source>
        <dbReference type="ARBA" id="ARBA00023285"/>
    </source>
</evidence>
<proteinExistence type="predicted"/>
<dbReference type="InterPro" id="IPR011650">
    <property type="entry name" value="Peptidase_M20_dimer"/>
</dbReference>
<keyword evidence="2" id="KW-0479">Metal-binding</keyword>
<dbReference type="GO" id="GO:0046872">
    <property type="term" value="F:metal ion binding"/>
    <property type="evidence" value="ECO:0007669"/>
    <property type="project" value="UniProtKB-KW"/>
</dbReference>
<dbReference type="NCBIfam" id="TIGR03526">
    <property type="entry name" value="selenium_YgeY"/>
    <property type="match status" value="1"/>
</dbReference>